<organism evidence="12 13">
    <name type="scientific">Paraherbaspirillum soli</name>
    <dbReference type="NCBI Taxonomy" id="631222"/>
    <lineage>
        <taxon>Bacteria</taxon>
        <taxon>Pseudomonadati</taxon>
        <taxon>Pseudomonadota</taxon>
        <taxon>Betaproteobacteria</taxon>
        <taxon>Burkholderiales</taxon>
        <taxon>Oxalobacteraceae</taxon>
        <taxon>Paraherbaspirillum</taxon>
    </lineage>
</organism>
<reference evidence="13" key="1">
    <citation type="journal article" date="2019" name="Int. J. Syst. Evol. Microbiol.">
        <title>The Global Catalogue of Microorganisms (GCM) 10K type strain sequencing project: providing services to taxonomists for standard genome sequencing and annotation.</title>
        <authorList>
            <consortium name="The Broad Institute Genomics Platform"/>
            <consortium name="The Broad Institute Genome Sequencing Center for Infectious Disease"/>
            <person name="Wu L."/>
            <person name="Ma J."/>
        </authorList>
    </citation>
    <scope>NUCLEOTIDE SEQUENCE [LARGE SCALE GENOMIC DNA]</scope>
    <source>
        <strain evidence="13">JCM 17066</strain>
    </source>
</reference>
<dbReference type="NCBIfam" id="NF002881">
    <property type="entry name" value="PRK03343.1"/>
    <property type="match status" value="1"/>
</dbReference>
<evidence type="ECO:0000313" key="13">
    <source>
        <dbReference type="Proteomes" id="UP001596045"/>
    </source>
</evidence>
<dbReference type="InterPro" id="IPR013785">
    <property type="entry name" value="Aldolase_TIM"/>
</dbReference>
<evidence type="ECO:0000256" key="1">
    <source>
        <dbReference type="ARBA" id="ARBA00003518"/>
    </source>
</evidence>
<dbReference type="SUPFAM" id="SSF51569">
    <property type="entry name" value="Aldolase"/>
    <property type="match status" value="1"/>
</dbReference>
<comment type="similarity">
    <text evidence="4 11">Belongs to the transaldolase family. Type 2 subfamily.</text>
</comment>
<evidence type="ECO:0000256" key="11">
    <source>
        <dbReference type="HAMAP-Rule" id="MF_00493"/>
    </source>
</evidence>
<dbReference type="Gene3D" id="3.20.20.70">
    <property type="entry name" value="Aldolase class I"/>
    <property type="match status" value="1"/>
</dbReference>
<evidence type="ECO:0000256" key="8">
    <source>
        <dbReference type="ARBA" id="ARBA00023126"/>
    </source>
</evidence>
<dbReference type="EMBL" id="JBHSMT010000012">
    <property type="protein sequence ID" value="MFC5473607.1"/>
    <property type="molecule type" value="Genomic_DNA"/>
</dbReference>
<keyword evidence="13" id="KW-1185">Reference proteome</keyword>
<evidence type="ECO:0000256" key="4">
    <source>
        <dbReference type="ARBA" id="ARBA00008426"/>
    </source>
</evidence>
<gene>
    <name evidence="11 12" type="primary">tal</name>
    <name evidence="12" type="ORF">ACFPM8_06495</name>
</gene>
<comment type="pathway">
    <text evidence="3 11">Carbohydrate degradation; pentose phosphate pathway; D-glyceraldehyde 3-phosphate and beta-D-fructose 6-phosphate from D-ribose 5-phosphate and D-xylulose 5-phosphate (non-oxidative stage): step 2/3.</text>
</comment>
<comment type="caution">
    <text evidence="12">The sequence shown here is derived from an EMBL/GenBank/DDBJ whole genome shotgun (WGS) entry which is preliminary data.</text>
</comment>
<dbReference type="HAMAP" id="MF_00493">
    <property type="entry name" value="Transaldolase_2"/>
    <property type="match status" value="1"/>
</dbReference>
<proteinExistence type="inferred from homology"/>
<keyword evidence="9 11" id="KW-0704">Schiff base</keyword>
<dbReference type="InterPro" id="IPR001585">
    <property type="entry name" value="TAL/FSA"/>
</dbReference>
<evidence type="ECO:0000313" key="12">
    <source>
        <dbReference type="EMBL" id="MFC5473607.1"/>
    </source>
</evidence>
<comment type="function">
    <text evidence="1 11">Transaldolase is important for the balance of metabolites in the pentose-phosphate pathway.</text>
</comment>
<comment type="catalytic activity">
    <reaction evidence="10 11">
        <text>D-sedoheptulose 7-phosphate + D-glyceraldehyde 3-phosphate = D-erythrose 4-phosphate + beta-D-fructose 6-phosphate</text>
        <dbReference type="Rhea" id="RHEA:17053"/>
        <dbReference type="ChEBI" id="CHEBI:16897"/>
        <dbReference type="ChEBI" id="CHEBI:57483"/>
        <dbReference type="ChEBI" id="CHEBI:57634"/>
        <dbReference type="ChEBI" id="CHEBI:59776"/>
        <dbReference type="EC" id="2.2.1.2"/>
    </reaction>
</comment>
<keyword evidence="6 11" id="KW-0963">Cytoplasm</keyword>
<dbReference type="InterPro" id="IPR018225">
    <property type="entry name" value="Transaldolase_AS"/>
</dbReference>
<dbReference type="PANTHER" id="PTHR10683:SF31">
    <property type="entry name" value="TRANSALDOLASE"/>
    <property type="match status" value="1"/>
</dbReference>
<evidence type="ECO:0000256" key="5">
    <source>
        <dbReference type="ARBA" id="ARBA00013151"/>
    </source>
</evidence>
<dbReference type="PIRSF" id="PIRSF036915">
    <property type="entry name" value="Trnald_Bac_Plnt"/>
    <property type="match status" value="1"/>
</dbReference>
<dbReference type="EC" id="2.2.1.2" evidence="5 11"/>
<evidence type="ECO:0000256" key="9">
    <source>
        <dbReference type="ARBA" id="ARBA00023270"/>
    </source>
</evidence>
<dbReference type="RefSeq" id="WP_378996236.1">
    <property type="nucleotide sequence ID" value="NZ_JBHSMT010000012.1"/>
</dbReference>
<dbReference type="NCBIfam" id="TIGR00876">
    <property type="entry name" value="tal_mycobact"/>
    <property type="match status" value="1"/>
</dbReference>
<evidence type="ECO:0000256" key="7">
    <source>
        <dbReference type="ARBA" id="ARBA00022679"/>
    </source>
</evidence>
<dbReference type="Pfam" id="PF00923">
    <property type="entry name" value="TAL_FSA"/>
    <property type="match status" value="1"/>
</dbReference>
<name>A0ABW0M9A0_9BURK</name>
<feature type="active site" description="Schiff-base intermediate with substrate" evidence="11">
    <location>
        <position position="151"/>
    </location>
</feature>
<evidence type="ECO:0000256" key="10">
    <source>
        <dbReference type="ARBA" id="ARBA00048810"/>
    </source>
</evidence>
<keyword evidence="8 11" id="KW-0570">Pentose shunt</keyword>
<protein>
    <recommendedName>
        <fullName evidence="5 11">Transaldolase</fullName>
        <ecNumber evidence="5 11">2.2.1.2</ecNumber>
    </recommendedName>
</protein>
<evidence type="ECO:0000256" key="2">
    <source>
        <dbReference type="ARBA" id="ARBA00004496"/>
    </source>
</evidence>
<dbReference type="PROSITE" id="PS01054">
    <property type="entry name" value="TRANSALDOLASE_1"/>
    <property type="match status" value="1"/>
</dbReference>
<dbReference type="Proteomes" id="UP001596045">
    <property type="component" value="Unassembled WGS sequence"/>
</dbReference>
<comment type="subcellular location">
    <subcellularLocation>
        <location evidence="2 11">Cytoplasm</location>
    </subcellularLocation>
</comment>
<evidence type="ECO:0000256" key="6">
    <source>
        <dbReference type="ARBA" id="ARBA00022490"/>
    </source>
</evidence>
<dbReference type="CDD" id="cd00955">
    <property type="entry name" value="Transaldolase_like"/>
    <property type="match status" value="1"/>
</dbReference>
<sequence>MSNANATTNASQSSRLKPIAALGQQIWLDNLSRELLDSGELSRWISDDGIAGVTSNPAIFYNAIRTDPAYQAALPALRTAHADPEARFEALVLPDVQRACDLLAPLYCESQGGAGFVSFEVSPSLAHDAAGTIASAKRLWQAIARPNVMIKIPATPAGIEALEQVIFAGINVNVTLIFSASQVQQVRAAHGRGLQRRLDAGLPVDGIASVASVFISRIDTVVDAQLPDSAAMLRGKAAIAAAKIAYRNWQQDTQHAFAPLAQAGAQAQLLLWASTGTKNPAYRDVMYVEQLIGSETVNTVPDSTLAAFRDHGEARATLALDMDGAESVLAQLAGHGIDLEQIGASLLEAGLKQFEEAFAKLLALVE</sequence>
<accession>A0ABW0M9A0</accession>
<dbReference type="GO" id="GO:0004801">
    <property type="term" value="F:transaldolase activity"/>
    <property type="evidence" value="ECO:0007669"/>
    <property type="project" value="UniProtKB-EC"/>
</dbReference>
<evidence type="ECO:0000256" key="3">
    <source>
        <dbReference type="ARBA" id="ARBA00004857"/>
    </source>
</evidence>
<keyword evidence="7 11" id="KW-0808">Transferase</keyword>
<dbReference type="PROSITE" id="PS00958">
    <property type="entry name" value="TRANSALDOLASE_2"/>
    <property type="match status" value="1"/>
</dbReference>
<dbReference type="InterPro" id="IPR004732">
    <property type="entry name" value="Transaldolase_2"/>
</dbReference>
<dbReference type="PANTHER" id="PTHR10683">
    <property type="entry name" value="TRANSALDOLASE"/>
    <property type="match status" value="1"/>
</dbReference>